<dbReference type="InterPro" id="IPR029058">
    <property type="entry name" value="AB_hydrolase_fold"/>
</dbReference>
<dbReference type="STRING" id="145388.A0A0D2MKF3"/>
<name>A0A0D2MKF3_9CHLO</name>
<dbReference type="Gene3D" id="3.40.50.1820">
    <property type="entry name" value="alpha/beta hydrolase"/>
    <property type="match status" value="1"/>
</dbReference>
<dbReference type="OrthoDB" id="7130006at2759"/>
<dbReference type="PANTHER" id="PTHR43329">
    <property type="entry name" value="EPOXIDE HYDROLASE"/>
    <property type="match status" value="1"/>
</dbReference>
<dbReference type="PRINTS" id="PR00412">
    <property type="entry name" value="EPOXHYDRLASE"/>
</dbReference>
<dbReference type="KEGG" id="mng:MNEG_12557"/>
<evidence type="ECO:0000313" key="4">
    <source>
        <dbReference type="EMBL" id="KIY95405.1"/>
    </source>
</evidence>
<dbReference type="InterPro" id="IPR000639">
    <property type="entry name" value="Epox_hydrolase-like"/>
</dbReference>
<dbReference type="Pfam" id="PF00561">
    <property type="entry name" value="Abhydrolase_1"/>
    <property type="match status" value="1"/>
</dbReference>
<dbReference type="RefSeq" id="XP_013894425.1">
    <property type="nucleotide sequence ID" value="XM_014038971.1"/>
</dbReference>
<comment type="similarity">
    <text evidence="2">Belongs to the AB hydrolase superfamily. Epoxide hydrolase family.</text>
</comment>
<dbReference type="SUPFAM" id="SSF53474">
    <property type="entry name" value="alpha/beta-Hydrolases"/>
    <property type="match status" value="1"/>
</dbReference>
<proteinExistence type="inferred from homology"/>
<dbReference type="GeneID" id="25729931"/>
<dbReference type="EC" id="3.3.2.9" evidence="4"/>
<organism evidence="4 5">
    <name type="scientific">Monoraphidium neglectum</name>
    <dbReference type="NCBI Taxonomy" id="145388"/>
    <lineage>
        <taxon>Eukaryota</taxon>
        <taxon>Viridiplantae</taxon>
        <taxon>Chlorophyta</taxon>
        <taxon>core chlorophytes</taxon>
        <taxon>Chlorophyceae</taxon>
        <taxon>CS clade</taxon>
        <taxon>Sphaeropleales</taxon>
        <taxon>Selenastraceae</taxon>
        <taxon>Monoraphidium</taxon>
    </lineage>
</organism>
<dbReference type="InterPro" id="IPR000073">
    <property type="entry name" value="AB_hydrolase_1"/>
</dbReference>
<evidence type="ECO:0000256" key="1">
    <source>
        <dbReference type="ARBA" id="ARBA00022801"/>
    </source>
</evidence>
<gene>
    <name evidence="4" type="ORF">MNEG_12557</name>
</gene>
<accession>A0A0D2MKF3</accession>
<evidence type="ECO:0000259" key="3">
    <source>
        <dbReference type="Pfam" id="PF00561"/>
    </source>
</evidence>
<keyword evidence="5" id="KW-1185">Reference proteome</keyword>
<sequence>MLVTLSRTLLPGAAPPAVLRRGGVRCKADHSGKPAVAAASAAAAAANPALARQAPVLDLVSAPDVVQRKRAELAGIAPGGLSKALVYASAAPLIWLGGLVNNAPLLLKGQGAPPARLAPPPFPLHEEFVTVNGLRLHCVSPRRRNPGKPLMLFLHGFPELWYSWRFQMEEFAADYDVVAVDQRGYNDSDKPPSVSDYRLAQLAADVQEVVKALGHESCTLVAHDWGGLVAWTVAGMYGPKLVERLIVMALPHSGVGNTNWDWAQAQKSSYMLLFQAPLLPEAFLTSDGAASMETFFSKQPAGLINSGAITQDDIAWYRAAILKPGAAKAALNYYRALLRTVTLADQPGDQDVWSALRTQLAMPTLLLHGEKDVALGEKLLTGVEAAFDPAGGGVEVKMLKDCSHWVQQDYPLQVNSIMRDWLRRQDEKKGARQ</sequence>
<reference evidence="4 5" key="1">
    <citation type="journal article" date="2013" name="BMC Genomics">
        <title>Reconstruction of the lipid metabolism for the microalga Monoraphidium neglectum from its genome sequence reveals characteristics suitable for biofuel production.</title>
        <authorList>
            <person name="Bogen C."/>
            <person name="Al-Dilaimi A."/>
            <person name="Albersmeier A."/>
            <person name="Wichmann J."/>
            <person name="Grundmann M."/>
            <person name="Rupp O."/>
            <person name="Lauersen K.J."/>
            <person name="Blifernez-Klassen O."/>
            <person name="Kalinowski J."/>
            <person name="Goesmann A."/>
            <person name="Mussgnug J.H."/>
            <person name="Kruse O."/>
        </authorList>
    </citation>
    <scope>NUCLEOTIDE SEQUENCE [LARGE SCALE GENOMIC DNA]</scope>
    <source>
        <strain evidence="4 5">SAG 48.87</strain>
    </source>
</reference>
<dbReference type="AlphaFoldDB" id="A0A0D2MKF3"/>
<evidence type="ECO:0000313" key="5">
    <source>
        <dbReference type="Proteomes" id="UP000054498"/>
    </source>
</evidence>
<feature type="domain" description="AB hydrolase-1" evidence="3">
    <location>
        <begin position="149"/>
        <end position="407"/>
    </location>
</feature>
<protein>
    <submittedName>
        <fullName evidence="4">Alpha/beta hydrolase fold protein</fullName>
        <ecNumber evidence="4">3.3.2.9</ecNumber>
    </submittedName>
</protein>
<dbReference type="GO" id="GO:0033961">
    <property type="term" value="F:cis-stilbene-oxide hydrolase activity"/>
    <property type="evidence" value="ECO:0007669"/>
    <property type="project" value="UniProtKB-EC"/>
</dbReference>
<keyword evidence="1 4" id="KW-0378">Hydrolase</keyword>
<dbReference type="EMBL" id="KK103524">
    <property type="protein sequence ID" value="KIY95405.1"/>
    <property type="molecule type" value="Genomic_DNA"/>
</dbReference>
<evidence type="ECO:0000256" key="2">
    <source>
        <dbReference type="ARBA" id="ARBA00038334"/>
    </source>
</evidence>
<dbReference type="Proteomes" id="UP000054498">
    <property type="component" value="Unassembled WGS sequence"/>
</dbReference>